<proteinExistence type="predicted"/>
<keyword evidence="1" id="KW-0418">Kinase</keyword>
<dbReference type="SUPFAM" id="SSF55874">
    <property type="entry name" value="ATPase domain of HSP90 chaperone/DNA topoisomerase II/histidine kinase"/>
    <property type="match status" value="1"/>
</dbReference>
<feature type="domain" description="Histidine kinase/HSP90-like ATPase" evidence="2">
    <location>
        <begin position="3"/>
        <end position="118"/>
    </location>
</feature>
<evidence type="ECO:0000259" key="2">
    <source>
        <dbReference type="Pfam" id="PF13581"/>
    </source>
</evidence>
<keyword evidence="3" id="KW-0614">Plasmid</keyword>
<dbReference type="Pfam" id="PF13581">
    <property type="entry name" value="HATPase_c_2"/>
    <property type="match status" value="1"/>
</dbReference>
<protein>
    <submittedName>
        <fullName evidence="3">ATP-binding protein</fullName>
    </submittedName>
</protein>
<dbReference type="Gene3D" id="3.30.565.10">
    <property type="entry name" value="Histidine kinase-like ATPase, C-terminal domain"/>
    <property type="match status" value="1"/>
</dbReference>
<dbReference type="KEGG" id="suly:ABM428_14570"/>
<geneLocation type="plasmid" evidence="3">
    <name>pZYJ01</name>
</geneLocation>
<reference evidence="3" key="2">
    <citation type="submission" date="2024-06" db="EMBL/GenBank/DDBJ databases">
        <authorList>
            <person name="Deng Y."/>
        </authorList>
    </citation>
    <scope>NUCLEOTIDE SEQUENCE</scope>
    <source>
        <strain evidence="3">TCYB15</strain>
        <plasmid evidence="3">pZYJ01</plasmid>
    </source>
</reference>
<dbReference type="PANTHER" id="PTHR35526">
    <property type="entry name" value="ANTI-SIGMA-F FACTOR RSBW-RELATED"/>
    <property type="match status" value="1"/>
</dbReference>
<keyword evidence="3" id="KW-0547">Nucleotide-binding</keyword>
<sequence length="144" mass="15491">MSNALEAVDPMVQRLSAAVGQSLSDTTRFKFELCISEALNNIVIHARPIPSAAEINIELTVQPAAISIEIFDPAGAEPFDLREKATDLSQIDEMSEGGRGLGLIMEFANEVEYGPSGNGRRLLLAFRDIEPDSTTMPPAEGACE</sequence>
<dbReference type="GO" id="GO:0005524">
    <property type="term" value="F:ATP binding"/>
    <property type="evidence" value="ECO:0007669"/>
    <property type="project" value="UniProtKB-KW"/>
</dbReference>
<evidence type="ECO:0000256" key="1">
    <source>
        <dbReference type="ARBA" id="ARBA00022527"/>
    </source>
</evidence>
<dbReference type="AlphaFoldDB" id="A0AAU8C715"/>
<keyword evidence="3" id="KW-0067">ATP-binding</keyword>
<dbReference type="InterPro" id="IPR050267">
    <property type="entry name" value="Anti-sigma-factor_SerPK"/>
</dbReference>
<keyword evidence="1" id="KW-0808">Transferase</keyword>
<keyword evidence="1" id="KW-0723">Serine/threonine-protein kinase</keyword>
<accession>A0AAU8C715</accession>
<organism evidence="3">
    <name type="scientific">Sulfitobacter sp. TCYB15</name>
    <dbReference type="NCBI Taxonomy" id="3229275"/>
    <lineage>
        <taxon>Bacteria</taxon>
        <taxon>Pseudomonadati</taxon>
        <taxon>Pseudomonadota</taxon>
        <taxon>Alphaproteobacteria</taxon>
        <taxon>Rhodobacterales</taxon>
        <taxon>Roseobacteraceae</taxon>
        <taxon>Sulfitobacter</taxon>
    </lineage>
</organism>
<dbReference type="CDD" id="cd16936">
    <property type="entry name" value="HATPase_RsbW-like"/>
    <property type="match status" value="1"/>
</dbReference>
<dbReference type="GO" id="GO:0004674">
    <property type="term" value="F:protein serine/threonine kinase activity"/>
    <property type="evidence" value="ECO:0007669"/>
    <property type="project" value="UniProtKB-KW"/>
</dbReference>
<name>A0AAU8C715_9RHOB</name>
<dbReference type="RefSeq" id="WP_353628480.1">
    <property type="nucleotide sequence ID" value="NZ_CP159194.1"/>
</dbReference>
<dbReference type="PANTHER" id="PTHR35526:SF3">
    <property type="entry name" value="ANTI-SIGMA-F FACTOR RSBW"/>
    <property type="match status" value="1"/>
</dbReference>
<evidence type="ECO:0000313" key="3">
    <source>
        <dbReference type="EMBL" id="XCF11867.1"/>
    </source>
</evidence>
<gene>
    <name evidence="3" type="ORF">ABM428_14570</name>
</gene>
<reference evidence="3" key="1">
    <citation type="journal article" date="2020" name="Int. J. Syst. Evol. Microbiol.">
        <title>Notification of changes in taxonomic opinion previously published outside the IJSEM.</title>
        <authorList>
            <person name="Oren A."/>
            <person name="Garrity G."/>
        </authorList>
    </citation>
    <scope>NUCLEOTIDE SEQUENCE</scope>
    <source>
        <strain evidence="3">TCYB15</strain>
    </source>
</reference>
<dbReference type="InterPro" id="IPR003594">
    <property type="entry name" value="HATPase_dom"/>
</dbReference>
<dbReference type="InterPro" id="IPR036890">
    <property type="entry name" value="HATPase_C_sf"/>
</dbReference>
<dbReference type="EMBL" id="CP159194">
    <property type="protein sequence ID" value="XCF11867.1"/>
    <property type="molecule type" value="Genomic_DNA"/>
</dbReference>